<dbReference type="Gene3D" id="3.90.180.10">
    <property type="entry name" value="Medium-chain alcohol dehydrogenases, catalytic domain"/>
    <property type="match status" value="1"/>
</dbReference>
<keyword evidence="5" id="KW-1185">Reference proteome</keyword>
<keyword evidence="2" id="KW-0560">Oxidoreductase</keyword>
<proteinExistence type="predicted"/>
<dbReference type="PANTHER" id="PTHR48106:SF18">
    <property type="entry name" value="QUINONE OXIDOREDUCTASE PIG3"/>
    <property type="match status" value="1"/>
</dbReference>
<dbReference type="SUPFAM" id="SSF50129">
    <property type="entry name" value="GroES-like"/>
    <property type="match status" value="1"/>
</dbReference>
<keyword evidence="1" id="KW-0521">NADP</keyword>
<evidence type="ECO:0000313" key="4">
    <source>
        <dbReference type="EMBL" id="MFC6632349.1"/>
    </source>
</evidence>
<evidence type="ECO:0000256" key="1">
    <source>
        <dbReference type="ARBA" id="ARBA00022857"/>
    </source>
</evidence>
<dbReference type="InterPro" id="IPR020843">
    <property type="entry name" value="ER"/>
</dbReference>
<protein>
    <submittedName>
        <fullName evidence="4">Zinc-dependent alcohol dehydrogenase family protein</fullName>
    </submittedName>
</protein>
<dbReference type="SMART" id="SM00829">
    <property type="entry name" value="PKS_ER"/>
    <property type="match status" value="1"/>
</dbReference>
<feature type="domain" description="Enoyl reductase (ER)" evidence="3">
    <location>
        <begin position="11"/>
        <end position="349"/>
    </location>
</feature>
<dbReference type="RefSeq" id="WP_193192466.1">
    <property type="nucleotide sequence ID" value="NZ_JACZFR010000028.1"/>
</dbReference>
<evidence type="ECO:0000256" key="2">
    <source>
        <dbReference type="ARBA" id="ARBA00023002"/>
    </source>
</evidence>
<sequence length="354" mass="38858">MKALTIDHHAEDLSRVQYTDVEMPALRAGQVLVRMNASAIHPSDFNVIQGRYGQALQNAVWNYRRPAIYQLPAGRPLKRAPCTLGTEGMGVVEDSGGGLLARRLLGRRVAVIADQAPDSGTWAEYLAVDATRALVLPKDIDDVQGAMFYVNPLAAYILTREVLKVPRGQYLLQTAASSALGRMVIRLGRRYGFRTISVVRRRDRIAELKRLGGDTVIATDSEDLFSRVAEITGGAGVHYAIDSVAGQLSAEILRCLAPRGRLVCYGTLGRDIAVVPIREMMMSMASVEGFHLGNWLATRSKWKRLEILRRVRKLIATGELSTRAGRQFALGDYEAAFAFARSGAGKALFRVSDD</sequence>
<organism evidence="4 5">
    <name type="scientific">Microbulbifer taiwanensis</name>
    <dbReference type="NCBI Taxonomy" id="986746"/>
    <lineage>
        <taxon>Bacteria</taxon>
        <taxon>Pseudomonadati</taxon>
        <taxon>Pseudomonadota</taxon>
        <taxon>Gammaproteobacteria</taxon>
        <taxon>Cellvibrionales</taxon>
        <taxon>Microbulbiferaceae</taxon>
        <taxon>Microbulbifer</taxon>
    </lineage>
</organism>
<evidence type="ECO:0000259" key="3">
    <source>
        <dbReference type="SMART" id="SM00829"/>
    </source>
</evidence>
<dbReference type="Proteomes" id="UP001596425">
    <property type="component" value="Unassembled WGS sequence"/>
</dbReference>
<dbReference type="EMBL" id="JBHSVR010000001">
    <property type="protein sequence ID" value="MFC6632349.1"/>
    <property type="molecule type" value="Genomic_DNA"/>
</dbReference>
<dbReference type="SUPFAM" id="SSF51735">
    <property type="entry name" value="NAD(P)-binding Rossmann-fold domains"/>
    <property type="match status" value="1"/>
</dbReference>
<comment type="caution">
    <text evidence="4">The sequence shown here is derived from an EMBL/GenBank/DDBJ whole genome shotgun (WGS) entry which is preliminary data.</text>
</comment>
<reference evidence="5" key="1">
    <citation type="journal article" date="2019" name="Int. J. Syst. Evol. Microbiol.">
        <title>The Global Catalogue of Microorganisms (GCM) 10K type strain sequencing project: providing services to taxonomists for standard genome sequencing and annotation.</title>
        <authorList>
            <consortium name="The Broad Institute Genomics Platform"/>
            <consortium name="The Broad Institute Genome Sequencing Center for Infectious Disease"/>
            <person name="Wu L."/>
            <person name="Ma J."/>
        </authorList>
    </citation>
    <scope>NUCLEOTIDE SEQUENCE [LARGE SCALE GENOMIC DNA]</scope>
    <source>
        <strain evidence="5">CGMCC 1.13718</strain>
    </source>
</reference>
<dbReference type="InterPro" id="IPR013154">
    <property type="entry name" value="ADH-like_N"/>
</dbReference>
<name>A0ABW1YM25_9GAMM</name>
<evidence type="ECO:0000313" key="5">
    <source>
        <dbReference type="Proteomes" id="UP001596425"/>
    </source>
</evidence>
<dbReference type="InterPro" id="IPR036291">
    <property type="entry name" value="NAD(P)-bd_dom_sf"/>
</dbReference>
<dbReference type="Pfam" id="PF00107">
    <property type="entry name" value="ADH_zinc_N"/>
    <property type="match status" value="1"/>
</dbReference>
<gene>
    <name evidence="4" type="ORF">ACFQBM_03595</name>
</gene>
<dbReference type="Pfam" id="PF08240">
    <property type="entry name" value="ADH_N"/>
    <property type="match status" value="1"/>
</dbReference>
<dbReference type="CDD" id="cd05282">
    <property type="entry name" value="ETR_like"/>
    <property type="match status" value="1"/>
</dbReference>
<dbReference type="InterPro" id="IPR013149">
    <property type="entry name" value="ADH-like_C"/>
</dbReference>
<dbReference type="PANTHER" id="PTHR48106">
    <property type="entry name" value="QUINONE OXIDOREDUCTASE PIG3-RELATED"/>
    <property type="match status" value="1"/>
</dbReference>
<accession>A0ABW1YM25</accession>
<dbReference type="InterPro" id="IPR011032">
    <property type="entry name" value="GroES-like_sf"/>
</dbReference>
<dbReference type="Gene3D" id="3.40.50.720">
    <property type="entry name" value="NAD(P)-binding Rossmann-like Domain"/>
    <property type="match status" value="1"/>
</dbReference>